<dbReference type="Proteomes" id="UP000078454">
    <property type="component" value="Unassembled WGS sequence"/>
</dbReference>
<dbReference type="PANTHER" id="PTHR37323">
    <property type="entry name" value="GCN5-RELATED N-ACETYLTRANSFERASE"/>
    <property type="match status" value="1"/>
</dbReference>
<keyword evidence="7" id="KW-1185">Reference proteome</keyword>
<gene>
    <name evidence="6" type="ORF">A8708_11020</name>
</gene>
<evidence type="ECO:0000256" key="5">
    <source>
        <dbReference type="ARBA" id="ARBA00023315"/>
    </source>
</evidence>
<dbReference type="InterPro" id="IPR052351">
    <property type="entry name" value="Ornithine_N-alpha-AT"/>
</dbReference>
<sequence length="257" mass="29500">MNGVPLLTAPQPAKLMVKLARNSQEIEQAMRLRYQVFVEEEKNLRLRNESRLEMDAYDEYCDHLIVKELKSDQVIGTYRLLPGNRALETIGFYSETEFNLDSYSSLKKQSLELGRSCIAPEHRGGRAIGMLWEGIASYIHNSSYTHLIGCASVHIPTIEELNEIYTLLLRKQVLTDRYGIKPLETHRITGLSQIELAGNEKELFRKLPPLMKGYQWLGAEIGGDPAYDVLFGTVDFFIIFQKDKITSRYKRHFLPAD</sequence>
<evidence type="ECO:0000256" key="3">
    <source>
        <dbReference type="ARBA" id="ARBA00022679"/>
    </source>
</evidence>
<dbReference type="InterPro" id="IPR016181">
    <property type="entry name" value="Acyl_CoA_acyltransferase"/>
</dbReference>
<comment type="pathway">
    <text evidence="1">Lipid metabolism.</text>
</comment>
<evidence type="ECO:0000256" key="4">
    <source>
        <dbReference type="ARBA" id="ARBA00023098"/>
    </source>
</evidence>
<evidence type="ECO:0000313" key="7">
    <source>
        <dbReference type="Proteomes" id="UP000078454"/>
    </source>
</evidence>
<evidence type="ECO:0000256" key="2">
    <source>
        <dbReference type="ARBA" id="ARBA00022516"/>
    </source>
</evidence>
<comment type="caution">
    <text evidence="6">The sequence shown here is derived from an EMBL/GenBank/DDBJ whole genome shotgun (WGS) entry which is preliminary data.</text>
</comment>
<dbReference type="GO" id="GO:0006629">
    <property type="term" value="P:lipid metabolic process"/>
    <property type="evidence" value="ECO:0007669"/>
    <property type="project" value="UniProtKB-KW"/>
</dbReference>
<organism evidence="6 7">
    <name type="scientific">Paenibacillus oryzisoli</name>
    <dbReference type="NCBI Taxonomy" id="1850517"/>
    <lineage>
        <taxon>Bacteria</taxon>
        <taxon>Bacillati</taxon>
        <taxon>Bacillota</taxon>
        <taxon>Bacilli</taxon>
        <taxon>Bacillales</taxon>
        <taxon>Paenibacillaceae</taxon>
        <taxon>Paenibacillus</taxon>
    </lineage>
</organism>
<reference evidence="6 7" key="1">
    <citation type="submission" date="2016-05" db="EMBL/GenBank/DDBJ databases">
        <title>Paenibacillus sp. 1ZS3-15 nov., isolated from the rhizosphere soil.</title>
        <authorList>
            <person name="Zhang X.X."/>
            <person name="Zhang J."/>
        </authorList>
    </citation>
    <scope>NUCLEOTIDE SEQUENCE [LARGE SCALE GENOMIC DNA]</scope>
    <source>
        <strain evidence="6 7">1ZS3-15</strain>
    </source>
</reference>
<protein>
    <recommendedName>
        <fullName evidence="8">GNAT family N-acetyltransferase</fullName>
    </recommendedName>
</protein>
<keyword evidence="4" id="KW-0443">Lipid metabolism</keyword>
<proteinExistence type="predicted"/>
<evidence type="ECO:0000256" key="1">
    <source>
        <dbReference type="ARBA" id="ARBA00005189"/>
    </source>
</evidence>
<evidence type="ECO:0008006" key="8">
    <source>
        <dbReference type="Google" id="ProtNLM"/>
    </source>
</evidence>
<keyword evidence="3" id="KW-0808">Transferase</keyword>
<keyword evidence="5" id="KW-0012">Acyltransferase</keyword>
<dbReference type="Pfam" id="PF13444">
    <property type="entry name" value="Acetyltransf_5"/>
    <property type="match status" value="1"/>
</dbReference>
<keyword evidence="2" id="KW-0444">Lipid biosynthesis</keyword>
<dbReference type="STRING" id="1850517.A8708_11020"/>
<dbReference type="RefSeq" id="WP_068670047.1">
    <property type="nucleotide sequence ID" value="NZ_LYPB01000091.1"/>
</dbReference>
<dbReference type="AlphaFoldDB" id="A0A197ZY32"/>
<dbReference type="Gene3D" id="3.40.630.30">
    <property type="match status" value="1"/>
</dbReference>
<dbReference type="EMBL" id="LYPB01000091">
    <property type="protein sequence ID" value="OAS13905.1"/>
    <property type="molecule type" value="Genomic_DNA"/>
</dbReference>
<dbReference type="GO" id="GO:0016746">
    <property type="term" value="F:acyltransferase activity"/>
    <property type="evidence" value="ECO:0007669"/>
    <property type="project" value="UniProtKB-KW"/>
</dbReference>
<dbReference type="SUPFAM" id="SSF55729">
    <property type="entry name" value="Acyl-CoA N-acyltransferases (Nat)"/>
    <property type="match status" value="1"/>
</dbReference>
<dbReference type="PANTHER" id="PTHR37323:SF1">
    <property type="entry name" value="L-ORNITHINE N(ALPHA)-ACYLTRANSFERASE"/>
    <property type="match status" value="1"/>
</dbReference>
<name>A0A197ZY32_9BACL</name>
<accession>A0A197ZY32</accession>
<dbReference type="OrthoDB" id="1113830at2"/>
<evidence type="ECO:0000313" key="6">
    <source>
        <dbReference type="EMBL" id="OAS13905.1"/>
    </source>
</evidence>